<name>A0ABX6B417_9ACTN</name>
<dbReference type="PROSITE" id="PS00154">
    <property type="entry name" value="ATPASE_E1_E2"/>
    <property type="match status" value="1"/>
</dbReference>
<dbReference type="Pfam" id="PF00122">
    <property type="entry name" value="E1-E2_ATPase"/>
    <property type="match status" value="1"/>
</dbReference>
<dbReference type="InterPro" id="IPR023298">
    <property type="entry name" value="ATPase_P-typ_TM_dom_sf"/>
</dbReference>
<evidence type="ECO:0000256" key="1">
    <source>
        <dbReference type="ARBA" id="ARBA00004651"/>
    </source>
</evidence>
<keyword evidence="2 10" id="KW-0812">Transmembrane</keyword>
<sequence length="918" mass="97342">MLPSDGSTAPLPWHALPPTDATSRFEVDPAAGLSSDEAARRLAEHGPNQLDEAPREPRWRAFLRQFQDLLIIILLVAAVVSLVVSREWETPIAIAVVVLLNATIGFVQESRAEAALDALREMTVTHATVRRDGSLTQLAASELVPGDVVVLAPGDRVPADGRLLTSASLEVQESVLTGEAQAVAKDADAEVAEDAPLADRVTAVFMNTAVTRGRGEVTVTATGMSTETGRIADMLHSAKPGPTPLQRQIDALSRSLALIAGLVIVLVFVLGLMRGQDFGDLFISAVSLAVAAIPEGLPAVVAFTLAMGTGRMAKKGAIVKKLASVETLGSTTQICTDKTGTLTLNQMTAREMLLAGRRLTLSGEGYSSEGRIRTTDGQPLPRTLDHALTAMALCTDAVIRDGEVVGDPTEGALVVLAEKGGIDVTGLRQERPRRLEVPFDSDYKFMATFHDWTDDSGRAVIRCFVKGAPDVLADRADRLVGEEGILPFDDAARRRFDEGNASLAEQGMRVMALGMEDFPADGFRPPRDPKELLDRIVLTAMVGIVDPPRPEARKAIAECIDAGIRVRMITGDHAVTAGAIARELGIPGAAVTGAELDRIDDDTALADRLDEVGVVARVSPEHKIRIVRALQDRGDVVAMTGDGVNDAPALRKADIGVAMGITGTEVTKEAGTMVLTDDNFATIVSAVREGRGIYGNIVKFTRFQVSTALGFVATFLIASLTGLAGGAPFTALQILFVNLVMDGPPAMSLGVDPADPDAMKRPPRAAGERILGRQRLARILMASAVMAAGTLAVLVWAPGPEAELGEATVAGTMAFVTFVFFQVFNLLNVRHDTRSVFSRETLQNSSAFVATAAVIALLVVIVETDALHGFFTTTDLTPGQWLVCAAVGSAILWTGEVLKTVLRARARRARVTGSQRTA</sequence>
<gene>
    <name evidence="12" type="ORF">CP972_33560</name>
</gene>
<dbReference type="SUPFAM" id="SSF81653">
    <property type="entry name" value="Calcium ATPase, transduction domain A"/>
    <property type="match status" value="1"/>
</dbReference>
<feature type="transmembrane region" description="Helical" evidence="10">
    <location>
        <begin position="779"/>
        <end position="797"/>
    </location>
</feature>
<dbReference type="Gene3D" id="1.20.1110.10">
    <property type="entry name" value="Calcium-transporting ATPase, transmembrane domain"/>
    <property type="match status" value="1"/>
</dbReference>
<evidence type="ECO:0000256" key="8">
    <source>
        <dbReference type="ARBA" id="ARBA00049360"/>
    </source>
</evidence>
<dbReference type="EMBL" id="CP023697">
    <property type="protein sequence ID" value="QEV09881.1"/>
    <property type="molecule type" value="Genomic_DNA"/>
</dbReference>
<dbReference type="InterPro" id="IPR001757">
    <property type="entry name" value="P_typ_ATPase"/>
</dbReference>
<keyword evidence="4" id="KW-0067">ATP-binding</keyword>
<dbReference type="InterPro" id="IPR006068">
    <property type="entry name" value="ATPase_P-typ_cation-transptr_C"/>
</dbReference>
<evidence type="ECO:0000256" key="3">
    <source>
        <dbReference type="ARBA" id="ARBA00022741"/>
    </source>
</evidence>
<dbReference type="SUPFAM" id="SSF56784">
    <property type="entry name" value="HAD-like"/>
    <property type="match status" value="1"/>
</dbReference>
<dbReference type="SUPFAM" id="SSF81660">
    <property type="entry name" value="Metal cation-transporting ATPase, ATP-binding domain N"/>
    <property type="match status" value="1"/>
</dbReference>
<evidence type="ECO:0000256" key="7">
    <source>
        <dbReference type="ARBA" id="ARBA00023136"/>
    </source>
</evidence>
<dbReference type="InterPro" id="IPR059000">
    <property type="entry name" value="ATPase_P-type_domA"/>
</dbReference>
<dbReference type="Gene3D" id="2.70.150.10">
    <property type="entry name" value="Calcium-transporting ATPase, cytoplasmic transduction domain A"/>
    <property type="match status" value="1"/>
</dbReference>
<comment type="catalytic activity">
    <reaction evidence="8">
        <text>ATP + H2O = ADP + phosphate + H(+)</text>
        <dbReference type="Rhea" id="RHEA:13065"/>
        <dbReference type="ChEBI" id="CHEBI:15377"/>
        <dbReference type="ChEBI" id="CHEBI:15378"/>
        <dbReference type="ChEBI" id="CHEBI:30616"/>
        <dbReference type="ChEBI" id="CHEBI:43474"/>
        <dbReference type="ChEBI" id="CHEBI:456216"/>
    </reaction>
</comment>
<feature type="transmembrane region" description="Helical" evidence="10">
    <location>
        <begin position="847"/>
        <end position="867"/>
    </location>
</feature>
<dbReference type="GeneID" id="95539400"/>
<evidence type="ECO:0000313" key="12">
    <source>
        <dbReference type="EMBL" id="QEV09881.1"/>
    </source>
</evidence>
<dbReference type="InterPro" id="IPR044492">
    <property type="entry name" value="P_typ_ATPase_HD_dom"/>
</dbReference>
<dbReference type="PRINTS" id="PR00120">
    <property type="entry name" value="HATPASE"/>
</dbReference>
<accession>A0ABX6B417</accession>
<dbReference type="InterPro" id="IPR023299">
    <property type="entry name" value="ATPase_P-typ_cyto_dom_N"/>
</dbReference>
<dbReference type="Pfam" id="PF13246">
    <property type="entry name" value="Cation_ATPase"/>
    <property type="match status" value="1"/>
</dbReference>
<keyword evidence="3" id="KW-0547">Nucleotide-binding</keyword>
<proteinExistence type="predicted"/>
<evidence type="ECO:0000256" key="4">
    <source>
        <dbReference type="ARBA" id="ARBA00022840"/>
    </source>
</evidence>
<evidence type="ECO:0000256" key="5">
    <source>
        <dbReference type="ARBA" id="ARBA00022967"/>
    </source>
</evidence>
<feature type="region of interest" description="Disordered" evidence="9">
    <location>
        <begin position="1"/>
        <end position="21"/>
    </location>
</feature>
<feature type="transmembrane region" description="Helical" evidence="10">
    <location>
        <begin position="66"/>
        <end position="84"/>
    </location>
</feature>
<dbReference type="Pfam" id="PF00689">
    <property type="entry name" value="Cation_ATPase_C"/>
    <property type="match status" value="1"/>
</dbReference>
<evidence type="ECO:0000256" key="2">
    <source>
        <dbReference type="ARBA" id="ARBA00022692"/>
    </source>
</evidence>
<dbReference type="NCBIfam" id="TIGR01494">
    <property type="entry name" value="ATPase_P-type"/>
    <property type="match status" value="2"/>
</dbReference>
<evidence type="ECO:0000256" key="10">
    <source>
        <dbReference type="SAM" id="Phobius"/>
    </source>
</evidence>
<dbReference type="Gene3D" id="3.40.1110.10">
    <property type="entry name" value="Calcium-transporting ATPase, cytoplasmic domain N"/>
    <property type="match status" value="1"/>
</dbReference>
<dbReference type="SMART" id="SM00831">
    <property type="entry name" value="Cation_ATPase_N"/>
    <property type="match status" value="1"/>
</dbReference>
<dbReference type="Gene3D" id="3.40.50.1000">
    <property type="entry name" value="HAD superfamily/HAD-like"/>
    <property type="match status" value="1"/>
</dbReference>
<keyword evidence="6 10" id="KW-1133">Transmembrane helix</keyword>
<dbReference type="InterPro" id="IPR036412">
    <property type="entry name" value="HAD-like_sf"/>
</dbReference>
<feature type="domain" description="Cation-transporting P-type ATPase N-terminal" evidence="11">
    <location>
        <begin position="12"/>
        <end position="86"/>
    </location>
</feature>
<evidence type="ECO:0000256" key="9">
    <source>
        <dbReference type="SAM" id="MobiDB-lite"/>
    </source>
</evidence>
<feature type="transmembrane region" description="Helical" evidence="10">
    <location>
        <begin position="281"/>
        <end position="306"/>
    </location>
</feature>
<evidence type="ECO:0000256" key="6">
    <source>
        <dbReference type="ARBA" id="ARBA00022989"/>
    </source>
</evidence>
<keyword evidence="7 10" id="KW-0472">Membrane</keyword>
<feature type="transmembrane region" description="Helical" evidence="10">
    <location>
        <begin position="879"/>
        <end position="898"/>
    </location>
</feature>
<protein>
    <submittedName>
        <fullName evidence="12">Cation-translocating P-type ATPase</fullName>
    </submittedName>
</protein>
<dbReference type="InterPro" id="IPR023214">
    <property type="entry name" value="HAD_sf"/>
</dbReference>
<dbReference type="InterPro" id="IPR008250">
    <property type="entry name" value="ATPase_P-typ_transduc_dom_A_sf"/>
</dbReference>
<keyword evidence="13" id="KW-1185">Reference proteome</keyword>
<dbReference type="Proteomes" id="UP000326041">
    <property type="component" value="Chromosome"/>
</dbReference>
<dbReference type="InterPro" id="IPR018303">
    <property type="entry name" value="ATPase_P-typ_P_site"/>
</dbReference>
<organism evidence="12 13">
    <name type="scientific">Streptomyces prasinus</name>
    <dbReference type="NCBI Taxonomy" id="67345"/>
    <lineage>
        <taxon>Bacteria</taxon>
        <taxon>Bacillati</taxon>
        <taxon>Actinomycetota</taxon>
        <taxon>Actinomycetes</taxon>
        <taxon>Kitasatosporales</taxon>
        <taxon>Streptomycetaceae</taxon>
        <taxon>Streptomyces</taxon>
    </lineage>
</organism>
<dbReference type="InterPro" id="IPR004014">
    <property type="entry name" value="ATPase_P-typ_cation-transptr_N"/>
</dbReference>
<dbReference type="PANTHER" id="PTHR42861">
    <property type="entry name" value="CALCIUM-TRANSPORTING ATPASE"/>
    <property type="match status" value="1"/>
</dbReference>
<dbReference type="Pfam" id="PF00690">
    <property type="entry name" value="Cation_ATPase_N"/>
    <property type="match status" value="1"/>
</dbReference>
<dbReference type="RefSeq" id="WP_150475627.1">
    <property type="nucleotide sequence ID" value="NZ_CP023697.1"/>
</dbReference>
<evidence type="ECO:0000259" key="11">
    <source>
        <dbReference type="SMART" id="SM00831"/>
    </source>
</evidence>
<dbReference type="SFLD" id="SFLDS00003">
    <property type="entry name" value="Haloacid_Dehalogenase"/>
    <property type="match status" value="1"/>
</dbReference>
<evidence type="ECO:0000313" key="13">
    <source>
        <dbReference type="Proteomes" id="UP000326041"/>
    </source>
</evidence>
<feature type="transmembrane region" description="Helical" evidence="10">
    <location>
        <begin position="256"/>
        <end position="275"/>
    </location>
</feature>
<dbReference type="PRINTS" id="PR00119">
    <property type="entry name" value="CATATPASE"/>
</dbReference>
<comment type="subcellular location">
    <subcellularLocation>
        <location evidence="1">Cell membrane</location>
        <topology evidence="1">Multi-pass membrane protein</topology>
    </subcellularLocation>
</comment>
<dbReference type="SFLD" id="SFLDF00027">
    <property type="entry name" value="p-type_atpase"/>
    <property type="match status" value="1"/>
</dbReference>
<dbReference type="SUPFAM" id="SSF81665">
    <property type="entry name" value="Calcium ATPase, transmembrane domain M"/>
    <property type="match status" value="1"/>
</dbReference>
<reference evidence="12 13" key="1">
    <citation type="submission" date="2017-09" db="EMBL/GenBank/DDBJ databases">
        <authorList>
            <person name="Lee N."/>
            <person name="Cho B.-K."/>
        </authorList>
    </citation>
    <scope>NUCLEOTIDE SEQUENCE [LARGE SCALE GENOMIC DNA]</scope>
    <source>
        <strain evidence="12 13">ATCC 13879</strain>
    </source>
</reference>
<dbReference type="SFLD" id="SFLDG00002">
    <property type="entry name" value="C1.7:_P-type_atpase_like"/>
    <property type="match status" value="1"/>
</dbReference>
<feature type="transmembrane region" description="Helical" evidence="10">
    <location>
        <begin position="809"/>
        <end position="827"/>
    </location>
</feature>
<keyword evidence="5" id="KW-1278">Translocase</keyword>